<dbReference type="PROSITE" id="PS51332">
    <property type="entry name" value="B12_BINDING"/>
    <property type="match status" value="1"/>
</dbReference>
<dbReference type="PANTHER" id="PTHR45833:SF1">
    <property type="entry name" value="METHIONINE SYNTHASE"/>
    <property type="match status" value="1"/>
</dbReference>
<dbReference type="Gene3D" id="1.10.1240.10">
    <property type="entry name" value="Methionine synthase domain"/>
    <property type="match status" value="1"/>
</dbReference>
<dbReference type="InterPro" id="IPR036594">
    <property type="entry name" value="Meth_synthase_dom"/>
</dbReference>
<evidence type="ECO:0000256" key="1">
    <source>
        <dbReference type="ARBA" id="ARBA00022723"/>
    </source>
</evidence>
<dbReference type="GO" id="GO:0031419">
    <property type="term" value="F:cobalamin binding"/>
    <property type="evidence" value="ECO:0007669"/>
    <property type="project" value="InterPro"/>
</dbReference>
<dbReference type="PANTHER" id="PTHR45833">
    <property type="entry name" value="METHIONINE SYNTHASE"/>
    <property type="match status" value="1"/>
</dbReference>
<name>A0A975BAG3_9BACT</name>
<dbReference type="SUPFAM" id="SSF52242">
    <property type="entry name" value="Cobalamin (vitamin B12)-binding domain"/>
    <property type="match status" value="1"/>
</dbReference>
<evidence type="ECO:0000259" key="3">
    <source>
        <dbReference type="PROSITE" id="PS51332"/>
    </source>
</evidence>
<reference evidence="4" key="1">
    <citation type="journal article" date="2021" name="Microb. Physiol.">
        <title>Proteogenomic Insights into the Physiology of Marine, Sulfate-Reducing, Filamentous Desulfonema limicola and Desulfonema magnum.</title>
        <authorList>
            <person name="Schnaars V."/>
            <person name="Wohlbrand L."/>
            <person name="Scheve S."/>
            <person name="Hinrichs C."/>
            <person name="Reinhardt R."/>
            <person name="Rabus R."/>
        </authorList>
    </citation>
    <scope>NUCLEOTIDE SEQUENCE</scope>
    <source>
        <strain evidence="4">5ac10</strain>
    </source>
</reference>
<keyword evidence="2" id="KW-0170">Cobalt</keyword>
<dbReference type="InterPro" id="IPR036724">
    <property type="entry name" value="Cobalamin-bd_sf"/>
</dbReference>
<keyword evidence="1" id="KW-0479">Metal-binding</keyword>
<organism evidence="4 5">
    <name type="scientific">Desulfonema limicola</name>
    <dbReference type="NCBI Taxonomy" id="45656"/>
    <lineage>
        <taxon>Bacteria</taxon>
        <taxon>Pseudomonadati</taxon>
        <taxon>Thermodesulfobacteriota</taxon>
        <taxon>Desulfobacteria</taxon>
        <taxon>Desulfobacterales</taxon>
        <taxon>Desulfococcaceae</taxon>
        <taxon>Desulfonema</taxon>
    </lineage>
</organism>
<evidence type="ECO:0000313" key="4">
    <source>
        <dbReference type="EMBL" id="QTA82009.1"/>
    </source>
</evidence>
<dbReference type="GO" id="GO:0008705">
    <property type="term" value="F:methionine synthase activity"/>
    <property type="evidence" value="ECO:0007669"/>
    <property type="project" value="TreeGrafter"/>
</dbReference>
<dbReference type="GO" id="GO:0005829">
    <property type="term" value="C:cytosol"/>
    <property type="evidence" value="ECO:0007669"/>
    <property type="project" value="TreeGrafter"/>
</dbReference>
<accession>A0A975BAG3</accession>
<dbReference type="Pfam" id="PF02310">
    <property type="entry name" value="B12-binding"/>
    <property type="match status" value="1"/>
</dbReference>
<dbReference type="RefSeq" id="WP_207687979.1">
    <property type="nucleotide sequence ID" value="NZ_CP061799.1"/>
</dbReference>
<keyword evidence="5" id="KW-1185">Reference proteome</keyword>
<evidence type="ECO:0000313" key="5">
    <source>
        <dbReference type="Proteomes" id="UP000663720"/>
    </source>
</evidence>
<sequence>MDNINKILDKFEHSLLSVDRLAAAHLLTESLKENTPVDISDKIICPVLDRIGEKWEKGETALSQIYMSGIICEELVNSFFPDLDMSKDKSIPIGIVTFEDFHILGKQIVKSILKSGGFYVHDFGQGVYAEELIQKIRDNKIRILLISTLMLPSALHIKDLRSKMDNLGMDIKIAVGGAPFRFDTDLWKQIGADAVGMTAFEGLKIVKKMTKELQ</sequence>
<feature type="domain" description="B12-binding" evidence="3">
    <location>
        <begin position="89"/>
        <end position="214"/>
    </location>
</feature>
<dbReference type="Proteomes" id="UP000663720">
    <property type="component" value="Chromosome"/>
</dbReference>
<dbReference type="InterPro" id="IPR003759">
    <property type="entry name" value="Cbl-bd_cap"/>
</dbReference>
<dbReference type="GO" id="GO:0046653">
    <property type="term" value="P:tetrahydrofolate metabolic process"/>
    <property type="evidence" value="ECO:0007669"/>
    <property type="project" value="TreeGrafter"/>
</dbReference>
<protein>
    <submittedName>
        <fullName evidence="4">Monomethylamine corrinoid protein</fullName>
    </submittedName>
</protein>
<dbReference type="InterPro" id="IPR006158">
    <property type="entry name" value="Cobalamin-bd"/>
</dbReference>
<dbReference type="InterPro" id="IPR050554">
    <property type="entry name" value="Met_Synthase/Corrinoid"/>
</dbReference>
<proteinExistence type="predicted"/>
<dbReference type="GO" id="GO:0050667">
    <property type="term" value="P:homocysteine metabolic process"/>
    <property type="evidence" value="ECO:0007669"/>
    <property type="project" value="TreeGrafter"/>
</dbReference>
<dbReference type="Pfam" id="PF02607">
    <property type="entry name" value="B12-binding_2"/>
    <property type="match status" value="1"/>
</dbReference>
<dbReference type="EMBL" id="CP061799">
    <property type="protein sequence ID" value="QTA82009.1"/>
    <property type="molecule type" value="Genomic_DNA"/>
</dbReference>
<dbReference type="GO" id="GO:0046872">
    <property type="term" value="F:metal ion binding"/>
    <property type="evidence" value="ECO:0007669"/>
    <property type="project" value="UniProtKB-KW"/>
</dbReference>
<dbReference type="KEGG" id="dli:dnl_43700"/>
<dbReference type="AlphaFoldDB" id="A0A975BAG3"/>
<dbReference type="Gene3D" id="3.40.50.280">
    <property type="entry name" value="Cobalamin-binding domain"/>
    <property type="match status" value="1"/>
</dbReference>
<gene>
    <name evidence="4" type="primary">mtmC</name>
    <name evidence="4" type="ORF">dnl_43700</name>
</gene>
<evidence type="ECO:0000256" key="2">
    <source>
        <dbReference type="ARBA" id="ARBA00023285"/>
    </source>
</evidence>